<comment type="caution">
    <text evidence="7">The sequence shown here is derived from an EMBL/GenBank/DDBJ whole genome shotgun (WGS) entry which is preliminary data.</text>
</comment>
<evidence type="ECO:0000313" key="8">
    <source>
        <dbReference type="Proteomes" id="UP001614391"/>
    </source>
</evidence>
<dbReference type="Gene3D" id="1.10.10.60">
    <property type="entry name" value="Homeodomain-like"/>
    <property type="match status" value="1"/>
</dbReference>
<evidence type="ECO:0000256" key="1">
    <source>
        <dbReference type="ARBA" id="ARBA00023015"/>
    </source>
</evidence>
<evidence type="ECO:0000256" key="3">
    <source>
        <dbReference type="ARBA" id="ARBA00023163"/>
    </source>
</evidence>
<feature type="compositionally biased region" description="Low complexity" evidence="5">
    <location>
        <begin position="24"/>
        <end position="45"/>
    </location>
</feature>
<gene>
    <name evidence="7" type="ORF">ACIGW0_16915</name>
</gene>
<protein>
    <submittedName>
        <fullName evidence="7">TetR/AcrR family transcriptional regulator</fullName>
    </submittedName>
</protein>
<feature type="DNA-binding region" description="H-T-H motif" evidence="4">
    <location>
        <begin position="116"/>
        <end position="135"/>
    </location>
</feature>
<dbReference type="PANTHER" id="PTHR30055:SF148">
    <property type="entry name" value="TETR-FAMILY TRANSCRIPTIONAL REGULATOR"/>
    <property type="match status" value="1"/>
</dbReference>
<proteinExistence type="predicted"/>
<dbReference type="SUPFAM" id="SSF48498">
    <property type="entry name" value="Tetracyclin repressor-like, C-terminal domain"/>
    <property type="match status" value="1"/>
</dbReference>
<dbReference type="Pfam" id="PF00440">
    <property type="entry name" value="TetR_N"/>
    <property type="match status" value="1"/>
</dbReference>
<feature type="region of interest" description="Disordered" evidence="5">
    <location>
        <begin position="1"/>
        <end position="92"/>
    </location>
</feature>
<dbReference type="InterPro" id="IPR011075">
    <property type="entry name" value="TetR_C"/>
</dbReference>
<keyword evidence="1" id="KW-0805">Transcription regulation</keyword>
<dbReference type="InterPro" id="IPR050109">
    <property type="entry name" value="HTH-type_TetR-like_transc_reg"/>
</dbReference>
<keyword evidence="3" id="KW-0804">Transcription</keyword>
<dbReference type="InterPro" id="IPR009057">
    <property type="entry name" value="Homeodomain-like_sf"/>
</dbReference>
<evidence type="ECO:0000256" key="5">
    <source>
        <dbReference type="SAM" id="MobiDB-lite"/>
    </source>
</evidence>
<dbReference type="Gene3D" id="1.10.357.10">
    <property type="entry name" value="Tetracycline Repressor, domain 2"/>
    <property type="match status" value="1"/>
</dbReference>
<evidence type="ECO:0000313" key="7">
    <source>
        <dbReference type="EMBL" id="MFI9121062.1"/>
    </source>
</evidence>
<feature type="domain" description="HTH tetR-type" evidence="6">
    <location>
        <begin position="92"/>
        <end position="153"/>
    </location>
</feature>
<dbReference type="EMBL" id="JBITYT010000006">
    <property type="protein sequence ID" value="MFI9121062.1"/>
    <property type="molecule type" value="Genomic_DNA"/>
</dbReference>
<dbReference type="Proteomes" id="UP001614391">
    <property type="component" value="Unassembled WGS sequence"/>
</dbReference>
<organism evidence="7 8">
    <name type="scientific">Streptomyces bikiniensis</name>
    <dbReference type="NCBI Taxonomy" id="1896"/>
    <lineage>
        <taxon>Bacteria</taxon>
        <taxon>Bacillati</taxon>
        <taxon>Actinomycetota</taxon>
        <taxon>Actinomycetes</taxon>
        <taxon>Kitasatosporales</taxon>
        <taxon>Streptomycetaceae</taxon>
        <taxon>Streptomyces</taxon>
    </lineage>
</organism>
<dbReference type="RefSeq" id="WP_399615474.1">
    <property type="nucleotide sequence ID" value="NZ_JBITYT010000006.1"/>
</dbReference>
<keyword evidence="2 4" id="KW-0238">DNA-binding</keyword>
<dbReference type="InterPro" id="IPR036271">
    <property type="entry name" value="Tet_transcr_reg_TetR-rel_C_sf"/>
</dbReference>
<feature type="compositionally biased region" description="Pro residues" evidence="5">
    <location>
        <begin position="58"/>
        <end position="73"/>
    </location>
</feature>
<name>A0ABW8CU02_STRBI</name>
<dbReference type="PANTHER" id="PTHR30055">
    <property type="entry name" value="HTH-TYPE TRANSCRIPTIONAL REGULATOR RUTR"/>
    <property type="match status" value="1"/>
</dbReference>
<keyword evidence="8" id="KW-1185">Reference proteome</keyword>
<evidence type="ECO:0000256" key="4">
    <source>
        <dbReference type="PROSITE-ProRule" id="PRU00335"/>
    </source>
</evidence>
<evidence type="ECO:0000256" key="2">
    <source>
        <dbReference type="ARBA" id="ARBA00023125"/>
    </source>
</evidence>
<sequence length="277" mass="29100">MSLQNGETPAPRAAGGTPGGGPDAGPATPPGSGATAPRGPGPATSRDPGPATSRDPGPATPPSPGPATSPDPGAPAGGASASAPRRGRPRSEAVEQAIFEAVGGLLDEGVPLTELSVERIARTAGVGKATIYRRWSGKEDLFVDLLRSLEPPDPVLPGTSVRDDLVTLLEALRRRGLAKRSSALLHTVFSQMQLYPKLWDAYRLTVIEPRRRLGLDAVRRGMEEGEIRDDLDAEFVNDLFVGPLLLRTVVRPDSSDLEPGLAERVVDTLLDGLRPRA</sequence>
<dbReference type="PROSITE" id="PS50977">
    <property type="entry name" value="HTH_TETR_2"/>
    <property type="match status" value="1"/>
</dbReference>
<accession>A0ABW8CU02</accession>
<reference evidence="7 8" key="1">
    <citation type="submission" date="2024-10" db="EMBL/GenBank/DDBJ databases">
        <title>The Natural Products Discovery Center: Release of the First 8490 Sequenced Strains for Exploring Actinobacteria Biosynthetic Diversity.</title>
        <authorList>
            <person name="Kalkreuter E."/>
            <person name="Kautsar S.A."/>
            <person name="Yang D."/>
            <person name="Bader C.D."/>
            <person name="Teijaro C.N."/>
            <person name="Fluegel L."/>
            <person name="Davis C.M."/>
            <person name="Simpson J.R."/>
            <person name="Lauterbach L."/>
            <person name="Steele A.D."/>
            <person name="Gui C."/>
            <person name="Meng S."/>
            <person name="Li G."/>
            <person name="Viehrig K."/>
            <person name="Ye F."/>
            <person name="Su P."/>
            <person name="Kiefer A.F."/>
            <person name="Nichols A."/>
            <person name="Cepeda A.J."/>
            <person name="Yan W."/>
            <person name="Fan B."/>
            <person name="Jiang Y."/>
            <person name="Adhikari A."/>
            <person name="Zheng C.-J."/>
            <person name="Schuster L."/>
            <person name="Cowan T.M."/>
            <person name="Smanski M.J."/>
            <person name="Chevrette M.G."/>
            <person name="De Carvalho L.P.S."/>
            <person name="Shen B."/>
        </authorList>
    </citation>
    <scope>NUCLEOTIDE SEQUENCE [LARGE SCALE GENOMIC DNA]</scope>
    <source>
        <strain evidence="7 8">NPDC053346</strain>
    </source>
</reference>
<dbReference type="Pfam" id="PF16859">
    <property type="entry name" value="TetR_C_11"/>
    <property type="match status" value="1"/>
</dbReference>
<dbReference type="InterPro" id="IPR001647">
    <property type="entry name" value="HTH_TetR"/>
</dbReference>
<evidence type="ECO:0000259" key="6">
    <source>
        <dbReference type="PROSITE" id="PS50977"/>
    </source>
</evidence>
<dbReference type="SUPFAM" id="SSF46689">
    <property type="entry name" value="Homeodomain-like"/>
    <property type="match status" value="1"/>
</dbReference>